<evidence type="ECO:0000313" key="3">
    <source>
        <dbReference type="Proteomes" id="UP000273982"/>
    </source>
</evidence>
<proteinExistence type="predicted"/>
<keyword evidence="1" id="KW-0614">Plasmid</keyword>
<geneLocation type="plasmid" evidence="3">
    <name>pgw6_2</name>
</geneLocation>
<sequence length="110" mass="12234">MASTISGRLLRRLRILGDSDGRKQVLAAHVEPNCAQAPEAIKSQKIRWATLTVVNRHVVFMDRANLNLLFLLEPFDAAFQQNIGPMTTVAQSKAKVFVARVPKLNPVEEV</sequence>
<geneLocation type="plasmid" evidence="2 4">
    <name>unnamed2</name>
</geneLocation>
<dbReference type="EMBL" id="CP044330">
    <property type="protein sequence ID" value="QGM95907.1"/>
    <property type="molecule type" value="Genomic_DNA"/>
</dbReference>
<keyword evidence="4" id="KW-1185">Reference proteome</keyword>
<dbReference type="Proteomes" id="UP000424673">
    <property type="component" value="Plasmid unnamed2"/>
</dbReference>
<dbReference type="EMBL" id="CP034088">
    <property type="protein sequence ID" value="AZG79068.1"/>
    <property type="molecule type" value="Genomic_DNA"/>
</dbReference>
<name>A0A3G8MEA1_9HYPH</name>
<protein>
    <submittedName>
        <fullName evidence="1">Uncharacterized protein</fullName>
    </submittedName>
</protein>
<evidence type="ECO:0000313" key="1">
    <source>
        <dbReference type="EMBL" id="AZG79068.1"/>
    </source>
</evidence>
<dbReference type="KEGG" id="mros:EHO51_19885"/>
<dbReference type="AlphaFoldDB" id="A0A3G8MEA1"/>
<gene>
    <name evidence="1" type="ORF">EHO51_19885</name>
    <name evidence="2" type="ORF">F7D13_17640</name>
</gene>
<reference evidence="1 3" key="1">
    <citation type="submission" date="2018-11" db="EMBL/GenBank/DDBJ databases">
        <title>Genome squencing of methanotrophic bacteria isolated from alkaline groundwater in Korea.</title>
        <authorList>
            <person name="Nguyen L.N."/>
        </authorList>
    </citation>
    <scope>NUCLEOTIDE SEQUENCE [LARGE SCALE GENOMIC DNA]</scope>
    <source>
        <strain evidence="1 3">GW6</strain>
        <plasmid evidence="3">pgw6_2</plasmid>
        <plasmid evidence="1">pGW6_2</plasmid>
    </source>
</reference>
<reference evidence="2 4" key="2">
    <citation type="journal article" date="2021" name="AMB Express">
        <title>Isolation and characterisation of Methylocystis spp. for poly-3-hydroxybutyrate production using waste methane feedstocks.</title>
        <authorList>
            <person name="Rumah B.L."/>
            <person name="Stead C.E."/>
            <person name="Claxton Stevens B.H."/>
            <person name="Minton N.P."/>
            <person name="Grosse-Honebrink A."/>
            <person name="Zhang Y."/>
        </authorList>
    </citation>
    <scope>NUCLEOTIDE SEQUENCE [LARGE SCALE GENOMIC DNA]</scope>
    <source>
        <strain evidence="2 4">BRCS1</strain>
        <plasmid evidence="2 4">unnamed2</plasmid>
    </source>
</reference>
<geneLocation type="plasmid" evidence="1">
    <name>pGW6_2</name>
</geneLocation>
<evidence type="ECO:0000313" key="4">
    <source>
        <dbReference type="Proteomes" id="UP000424673"/>
    </source>
</evidence>
<dbReference type="Proteomes" id="UP000273982">
    <property type="component" value="Plasmid pGW6_2"/>
</dbReference>
<evidence type="ECO:0000313" key="2">
    <source>
        <dbReference type="EMBL" id="QGM95907.1"/>
    </source>
</evidence>
<organism evidence="1 3">
    <name type="scientific">Methylocystis rosea</name>
    <dbReference type="NCBI Taxonomy" id="173366"/>
    <lineage>
        <taxon>Bacteria</taxon>
        <taxon>Pseudomonadati</taxon>
        <taxon>Pseudomonadota</taxon>
        <taxon>Alphaproteobacteria</taxon>
        <taxon>Hyphomicrobiales</taxon>
        <taxon>Methylocystaceae</taxon>
        <taxon>Methylocystis</taxon>
    </lineage>
</organism>
<dbReference type="RefSeq" id="WP_124740568.1">
    <property type="nucleotide sequence ID" value="NZ_CP034088.1"/>
</dbReference>
<accession>A0A3G8MEA1</accession>